<keyword evidence="1" id="KW-0689">Ribosomal protein</keyword>
<sequence>MPPNPTGPTNIRLRMLARFLRKAAKTYDAPIWSYVAELLERPARSRVEVNLSKLNRLAADGDVVLVPGKLLGAGRLDKKVVVAAAYASRAAVEAVLRAGGEVVAIPELVKRNPKGGNVKVVI</sequence>
<comment type="caution">
    <text evidence="1">The sequence shown here is derived from an EMBL/GenBank/DDBJ whole genome shotgun (WGS) entry which is preliminary data.</text>
</comment>
<gene>
    <name evidence="1" type="ORF">TU35_005535</name>
</gene>
<keyword evidence="1" id="KW-0687">Ribonucleoprotein</keyword>
<proteinExistence type="predicted"/>
<dbReference type="Proteomes" id="UP000033636">
    <property type="component" value="Unassembled WGS sequence"/>
</dbReference>
<evidence type="ECO:0000313" key="1">
    <source>
        <dbReference type="EMBL" id="MFB6490697.1"/>
    </source>
</evidence>
<evidence type="ECO:0000313" key="2">
    <source>
        <dbReference type="Proteomes" id="UP000033636"/>
    </source>
</evidence>
<organism evidence="1 2">
    <name type="scientific">Thermoproteus sp. AZ2</name>
    <dbReference type="NCBI Taxonomy" id="1609232"/>
    <lineage>
        <taxon>Archaea</taxon>
        <taxon>Thermoproteota</taxon>
        <taxon>Thermoprotei</taxon>
        <taxon>Thermoproteales</taxon>
        <taxon>Thermoproteaceae</taxon>
        <taxon>Thermoproteus</taxon>
    </lineage>
</organism>
<protein>
    <submittedName>
        <fullName evidence="1">50S ribosomal protein L18e</fullName>
    </submittedName>
</protein>
<reference evidence="1" key="1">
    <citation type="submission" date="2024-07" db="EMBL/GenBank/DDBJ databases">
        <title>Metagenome and Metagenome-Assembled Genomes of Archaea from a hot spring from the geothermal field of Los Azufres, Mexico.</title>
        <authorList>
            <person name="Marin-Paredes R."/>
            <person name="Martinez-Romero E."/>
            <person name="Servin-Garciduenas L.E."/>
        </authorList>
    </citation>
    <scope>NUCLEOTIDE SEQUENCE</scope>
</reference>
<dbReference type="EMBL" id="JZWT02000012">
    <property type="protein sequence ID" value="MFB6490697.1"/>
    <property type="molecule type" value="Genomic_DNA"/>
</dbReference>
<name>A0ACC6V0W6_9CREN</name>
<accession>A0ACC6V0W6</accession>